<evidence type="ECO:0000313" key="2">
    <source>
        <dbReference type="WBParaSite" id="JU765_v2.g19727.t1"/>
    </source>
</evidence>
<dbReference type="WBParaSite" id="JU765_v2.g19727.t1">
    <property type="protein sequence ID" value="JU765_v2.g19727.t1"/>
    <property type="gene ID" value="JU765_v2.g19727"/>
</dbReference>
<name>A0AC34QVI4_9BILA</name>
<accession>A0AC34QVI4</accession>
<reference evidence="2" key="1">
    <citation type="submission" date="2022-11" db="UniProtKB">
        <authorList>
            <consortium name="WormBaseParasite"/>
        </authorList>
    </citation>
    <scope>IDENTIFICATION</scope>
</reference>
<evidence type="ECO:0000313" key="1">
    <source>
        <dbReference type="Proteomes" id="UP000887576"/>
    </source>
</evidence>
<organism evidence="1 2">
    <name type="scientific">Panagrolaimus sp. JU765</name>
    <dbReference type="NCBI Taxonomy" id="591449"/>
    <lineage>
        <taxon>Eukaryota</taxon>
        <taxon>Metazoa</taxon>
        <taxon>Ecdysozoa</taxon>
        <taxon>Nematoda</taxon>
        <taxon>Chromadorea</taxon>
        <taxon>Rhabditida</taxon>
        <taxon>Tylenchina</taxon>
        <taxon>Panagrolaimomorpha</taxon>
        <taxon>Panagrolaimoidea</taxon>
        <taxon>Panagrolaimidae</taxon>
        <taxon>Panagrolaimus</taxon>
    </lineage>
</organism>
<protein>
    <submittedName>
        <fullName evidence="2">Band 4.1 C-terminal domain-containing protein</fullName>
    </submittedName>
</protein>
<proteinExistence type="predicted"/>
<dbReference type="Proteomes" id="UP000887576">
    <property type="component" value="Unplaced"/>
</dbReference>
<sequence length="1611" mass="182184">MSQHYPEISPKYEGELPALSPAQNVPEANLFDVIDFAPDETADENLKSKNKRLWCIPRSSKQEENTEEFVPTSVQEKERKRSSIRERVVSTYSMSEHYPEITQPYEGELIELSPKKEIPTSILFDEIDFLIDDETKKFGVPPTWKFWHKSSKTEVDSKEIKVKPQKKAFAKVDRKRLESTYSMSQHYPEISPKYEGELLALSPAQNVPEANLFDIIDFVPDWIKEDDDNKKTSKGWNLWCVPKADSTSTENAEEIPSKNLVERQRKTEQKRERLVSTFSMSKYYPEPEEKYEGELFEIRPATQIPESKLFDEISFLTEDDEETARKHKLSKNWNLCIPLSKEMKAEKSAVTAQEVSPKSETARSAQRPQSPIGQFSFKKTVWTAKSKPSSLEGYPTITTPFSGKINELSKSFELENSDLFESVTFLPKTERIETDIPKTEVQIKKKKLKLFAKKRLSKFGSAMDLSAYPKSLAAMDLSSYPKPLAYDGPLENLGKSDEIGGTPLKIEVVKYHSGYSIPFGKSKFERCRFDVVEETGEAAGDYPGIDFDPASAVPIYPVEHETIAMRSFCPRPVMDKMPQARTPKDARRRTSSKHYESDSDTSSQETEPSDLVQFSKSESFLKFIRNRLNTKNTTKKKTGFENLVEPFSAECPEIKKHEDVGNYPILDHVHVYHNGQSTQQAIDSGFEEAGSADEHKKVANLYLKKSAKPSFLSKFKLSREFNEKTVDDAPEQTELDSSPFLGLYSTVPLQPDVEHVPLISVVTNLPTVTYYDKRSLASPVPTESDETEQKPPAEPKVETKKAKKSKDLHDLYGLSWEKYEGPVFDIGRSKREVEDWPVGEYATVYHCGRSDLPVAEIPDEFYQIPIETDLDMKKSAILHVKTSNESAEQFIENLEAHKHEPEESEGLKVHVNVFRSEVQEPSTSETAKRLSFSERLAVVFKKPKKNYPTIGESFDGEPAEIEPSSDFENQKQQQFVQPEHSQVSKQRKQRKRKLKVNLNDYPFDPEPIDENVSDLMITKDLPRIPAPFSVGSGAIVEKPRRRFRFRRFWRRRRAGEPFAISGINKRDDVSSTLFSTVITDRSLFVAGHWPVTDIDVDVALKRVAQIDCECEANVVLGKSYFDAIGGGKSFGPQGSSSIVQTNRGTNHAKASVLIREKAEPVETARRAAEDCYLDSTLPSDFVQLEDDDDEMRENYLRGLSPSTWRRKFREGGLCRSGSRSPTDSMAHSTTAVSPTNTGGMFASIKRRFSEKLAKKDQKEKEKQRKKQEKEAKKKVKKGEVGYDVETESSSPISDAEIEERHLFISKAVEGPEESLKKARELNSAVDEDNHPMAPQNAAGATRIDPNSGGPYTPAKEKDGRIIKEEREETVYRISGTGHAPKLDPNDMSLSSTVNKCMKETDKVPRVQMVEASVLVTEHEPVPQAIKEGSAPFSTVHTWHETEAGPEQVYTQIDKYGNKITKTVKTQTTKHTIQKQTYQTYAVDGNQPESITKTEETFTPINNDSVTRANVVNTHTRTIAYEKGSEPDRGNEPLGELVSSKTITSGNRTVEILTFKTEKDGVVETRVEHRVTIHSGEDIDHDAELAKALLEATKLSPDMYITQIEMDSSTQN</sequence>